<sequence>MIHTKIVGVFAVALWSWITMVDARFIGGRGVEKYVTFGQNYVVKWGQGHISTLHSGKEVDLYMDQSSG</sequence>
<name>A0A8S9FE58_BRACR</name>
<comment type="caution">
    <text evidence="2">The sequence shown here is derived from an EMBL/GenBank/DDBJ whole genome shotgun (WGS) entry which is preliminary data.</text>
</comment>
<feature type="chain" id="PRO_5035764619" description="Phytocyanin domain-containing protein" evidence="1">
    <location>
        <begin position="24"/>
        <end position="68"/>
    </location>
</feature>
<proteinExistence type="predicted"/>
<organism evidence="2">
    <name type="scientific">Brassica cretica</name>
    <name type="common">Mustard</name>
    <dbReference type="NCBI Taxonomy" id="69181"/>
    <lineage>
        <taxon>Eukaryota</taxon>
        <taxon>Viridiplantae</taxon>
        <taxon>Streptophyta</taxon>
        <taxon>Embryophyta</taxon>
        <taxon>Tracheophyta</taxon>
        <taxon>Spermatophyta</taxon>
        <taxon>Magnoliopsida</taxon>
        <taxon>eudicotyledons</taxon>
        <taxon>Gunneridae</taxon>
        <taxon>Pentapetalae</taxon>
        <taxon>rosids</taxon>
        <taxon>malvids</taxon>
        <taxon>Brassicales</taxon>
        <taxon>Brassicaceae</taxon>
        <taxon>Brassiceae</taxon>
        <taxon>Brassica</taxon>
    </lineage>
</organism>
<reference evidence="2" key="1">
    <citation type="submission" date="2019-12" db="EMBL/GenBank/DDBJ databases">
        <title>Genome sequencing and annotation of Brassica cretica.</title>
        <authorList>
            <person name="Studholme D.J."/>
            <person name="Sarris P.F."/>
        </authorList>
    </citation>
    <scope>NUCLEOTIDE SEQUENCE</scope>
    <source>
        <strain evidence="2">PFS-102/07</strain>
        <tissue evidence="2">Leaf</tissue>
    </source>
</reference>
<dbReference type="AlphaFoldDB" id="A0A8S9FE58"/>
<protein>
    <recommendedName>
        <fullName evidence="3">Phytocyanin domain-containing protein</fullName>
    </recommendedName>
</protein>
<evidence type="ECO:0000256" key="1">
    <source>
        <dbReference type="SAM" id="SignalP"/>
    </source>
</evidence>
<accession>A0A8S9FE58</accession>
<evidence type="ECO:0000313" key="2">
    <source>
        <dbReference type="EMBL" id="KAF2531481.1"/>
    </source>
</evidence>
<keyword evidence="1" id="KW-0732">Signal</keyword>
<feature type="signal peptide" evidence="1">
    <location>
        <begin position="1"/>
        <end position="23"/>
    </location>
</feature>
<dbReference type="EMBL" id="QGKY02002305">
    <property type="protein sequence ID" value="KAF2531481.1"/>
    <property type="molecule type" value="Genomic_DNA"/>
</dbReference>
<evidence type="ECO:0008006" key="3">
    <source>
        <dbReference type="Google" id="ProtNLM"/>
    </source>
</evidence>
<gene>
    <name evidence="2" type="ORF">F2Q70_00030160</name>
</gene>